<protein>
    <submittedName>
        <fullName evidence="1">Uncharacterized protein</fullName>
    </submittedName>
</protein>
<comment type="caution">
    <text evidence="1">The sequence shown here is derived from an EMBL/GenBank/DDBJ whole genome shotgun (WGS) entry which is preliminary data.</text>
</comment>
<keyword evidence="2" id="KW-1185">Reference proteome</keyword>
<gene>
    <name evidence="1" type="ORF">AJ79_02853</name>
</gene>
<proteinExistence type="predicted"/>
<dbReference type="STRING" id="1447875.A0A2B7Y1U4"/>
<dbReference type="AlphaFoldDB" id="A0A2B7Y1U4"/>
<evidence type="ECO:0000313" key="2">
    <source>
        <dbReference type="Proteomes" id="UP000223968"/>
    </source>
</evidence>
<dbReference type="EMBL" id="PDNB01000032">
    <property type="protein sequence ID" value="PGH14687.1"/>
    <property type="molecule type" value="Genomic_DNA"/>
</dbReference>
<dbReference type="Proteomes" id="UP000223968">
    <property type="component" value="Unassembled WGS sequence"/>
</dbReference>
<sequence length="100" mass="11530">MANVTLMEYLQMGPFNVPINPPTNPGPNTMSDMYNHSQIRNLGEWEQFSLPTIINLMADTTIPWDPFINSPPTSIAYDDALRHEISRQTMKKLAERRLWP</sequence>
<organism evidence="1 2">
    <name type="scientific">Helicocarpus griseus UAMH5409</name>
    <dbReference type="NCBI Taxonomy" id="1447875"/>
    <lineage>
        <taxon>Eukaryota</taxon>
        <taxon>Fungi</taxon>
        <taxon>Dikarya</taxon>
        <taxon>Ascomycota</taxon>
        <taxon>Pezizomycotina</taxon>
        <taxon>Eurotiomycetes</taxon>
        <taxon>Eurotiomycetidae</taxon>
        <taxon>Onygenales</taxon>
        <taxon>Ajellomycetaceae</taxon>
        <taxon>Helicocarpus</taxon>
    </lineage>
</organism>
<evidence type="ECO:0000313" key="1">
    <source>
        <dbReference type="EMBL" id="PGH14687.1"/>
    </source>
</evidence>
<name>A0A2B7Y1U4_9EURO</name>
<accession>A0A2B7Y1U4</accession>
<reference evidence="1 2" key="1">
    <citation type="submission" date="2017-10" db="EMBL/GenBank/DDBJ databases">
        <title>Comparative genomics in systemic dimorphic fungi from Ajellomycetaceae.</title>
        <authorList>
            <person name="Munoz J.F."/>
            <person name="Mcewen J.G."/>
            <person name="Clay O.K."/>
            <person name="Cuomo C.A."/>
        </authorList>
    </citation>
    <scope>NUCLEOTIDE SEQUENCE [LARGE SCALE GENOMIC DNA]</scope>
    <source>
        <strain evidence="1 2">UAMH5409</strain>
    </source>
</reference>